<keyword evidence="9" id="KW-1185">Reference proteome</keyword>
<feature type="region of interest" description="Disordered" evidence="5">
    <location>
        <begin position="45"/>
        <end position="65"/>
    </location>
</feature>
<evidence type="ECO:0008006" key="10">
    <source>
        <dbReference type="Google" id="ProtNLM"/>
    </source>
</evidence>
<dbReference type="GO" id="GO:0046872">
    <property type="term" value="F:metal ion binding"/>
    <property type="evidence" value="ECO:0007669"/>
    <property type="project" value="UniProtKB-KW"/>
</dbReference>
<dbReference type="PANTHER" id="PTHR19359">
    <property type="entry name" value="CYTOCHROME B5"/>
    <property type="match status" value="1"/>
</dbReference>
<feature type="compositionally biased region" description="Polar residues" evidence="5">
    <location>
        <begin position="46"/>
        <end position="58"/>
    </location>
</feature>
<keyword evidence="2" id="KW-0479">Metal-binding</keyword>
<dbReference type="PROSITE" id="PS50255">
    <property type="entry name" value="CYTOCHROME_B5_2"/>
    <property type="match status" value="1"/>
</dbReference>
<evidence type="ECO:0000256" key="2">
    <source>
        <dbReference type="ARBA" id="ARBA00022723"/>
    </source>
</evidence>
<dbReference type="InterPro" id="IPR001199">
    <property type="entry name" value="Cyt_B5-like_heme/steroid-bd"/>
</dbReference>
<dbReference type="AlphaFoldDB" id="A0AB34JY31"/>
<dbReference type="GO" id="GO:0020037">
    <property type="term" value="F:heme binding"/>
    <property type="evidence" value="ECO:0007669"/>
    <property type="project" value="TreeGrafter"/>
</dbReference>
<dbReference type="Pfam" id="PF12937">
    <property type="entry name" value="F-box-like"/>
    <property type="match status" value="1"/>
</dbReference>
<organism evidence="8 9">
    <name type="scientific">Prymnesium parvum</name>
    <name type="common">Toxic golden alga</name>
    <dbReference type="NCBI Taxonomy" id="97485"/>
    <lineage>
        <taxon>Eukaryota</taxon>
        <taxon>Haptista</taxon>
        <taxon>Haptophyta</taxon>
        <taxon>Prymnesiophyceae</taxon>
        <taxon>Prymnesiales</taxon>
        <taxon>Prymnesiaceae</taxon>
        <taxon>Prymnesium</taxon>
    </lineage>
</organism>
<dbReference type="InterPro" id="IPR050668">
    <property type="entry name" value="Cytochrome_b5"/>
</dbReference>
<keyword evidence="1" id="KW-0349">Heme</keyword>
<dbReference type="SUPFAM" id="SSF81383">
    <property type="entry name" value="F-box domain"/>
    <property type="match status" value="1"/>
</dbReference>
<dbReference type="Proteomes" id="UP001515480">
    <property type="component" value="Unassembled WGS sequence"/>
</dbReference>
<evidence type="ECO:0000256" key="5">
    <source>
        <dbReference type="SAM" id="MobiDB-lite"/>
    </source>
</evidence>
<evidence type="ECO:0000256" key="3">
    <source>
        <dbReference type="ARBA" id="ARBA00023004"/>
    </source>
</evidence>
<accession>A0AB34JY31</accession>
<gene>
    <name evidence="8" type="ORF">AB1Y20_015328</name>
</gene>
<evidence type="ECO:0000313" key="9">
    <source>
        <dbReference type="Proteomes" id="UP001515480"/>
    </source>
</evidence>
<dbReference type="SMART" id="SM01117">
    <property type="entry name" value="Cyt-b5"/>
    <property type="match status" value="1"/>
</dbReference>
<reference evidence="8 9" key="1">
    <citation type="journal article" date="2024" name="Science">
        <title>Giant polyketide synthase enzymes in the biosynthesis of giant marine polyether toxins.</title>
        <authorList>
            <person name="Fallon T.R."/>
            <person name="Shende V.V."/>
            <person name="Wierzbicki I.H."/>
            <person name="Pendleton A.L."/>
            <person name="Watervoot N.F."/>
            <person name="Auber R.P."/>
            <person name="Gonzalez D.J."/>
            <person name="Wisecaver J.H."/>
            <person name="Moore B.S."/>
        </authorList>
    </citation>
    <scope>NUCLEOTIDE SEQUENCE [LARGE SCALE GENOMIC DNA]</scope>
    <source>
        <strain evidence="8 9">12B1</strain>
    </source>
</reference>
<dbReference type="PROSITE" id="PS50181">
    <property type="entry name" value="FBOX"/>
    <property type="match status" value="1"/>
</dbReference>
<dbReference type="EMBL" id="JBGBPQ010000003">
    <property type="protein sequence ID" value="KAL1526624.1"/>
    <property type="molecule type" value="Genomic_DNA"/>
</dbReference>
<dbReference type="Pfam" id="PF00173">
    <property type="entry name" value="Cyt-b5"/>
    <property type="match status" value="1"/>
</dbReference>
<comment type="similarity">
    <text evidence="4">Belongs to the cytochrome b5 family.</text>
</comment>
<name>A0AB34JY31_PRYPA</name>
<proteinExistence type="inferred from homology"/>
<keyword evidence="3" id="KW-0408">Iron</keyword>
<dbReference type="GO" id="GO:0016020">
    <property type="term" value="C:membrane"/>
    <property type="evidence" value="ECO:0007669"/>
    <property type="project" value="TreeGrafter"/>
</dbReference>
<feature type="domain" description="F-box" evidence="6">
    <location>
        <begin position="79"/>
        <end position="125"/>
    </location>
</feature>
<dbReference type="SUPFAM" id="SSF55856">
    <property type="entry name" value="Cytochrome b5-like heme/steroid binding domain"/>
    <property type="match status" value="1"/>
</dbReference>
<evidence type="ECO:0000259" key="6">
    <source>
        <dbReference type="PROSITE" id="PS50181"/>
    </source>
</evidence>
<dbReference type="PRINTS" id="PR00363">
    <property type="entry name" value="CYTOCHROMEB5"/>
</dbReference>
<dbReference type="Gene3D" id="1.20.1280.50">
    <property type="match status" value="1"/>
</dbReference>
<sequence length="309" mass="34920">MRLHSLFGATEVPHRDFEALQREAMREGVPLPPSTLRAMLREEFSTENPASQDVSPSMESADRQVHRVRLPQPPPESSSLRLMQLPDCALLHILSLLDARTLWTLPCVSRGVQTLATNDSLWRALVKSRFEPISWALPPGALEPRPDSCYRDLYYSLSAPGEGSWQRLAVSTHSSEDSCWLVIQDVVYDVTTFIRRHPGMATSLLLFGGTDATEAFLEVPHSQLALRLMRTFEVPGLELPMEGHPVYLPPPQPKDPQPSWRIDHRMDFWTANPRLACFLACLWARVNRETPAEEVKIWPLTSYLCGSCV</sequence>
<protein>
    <recommendedName>
        <fullName evidence="10">Cytochrome b5 heme-binding domain-containing protein</fullName>
    </recommendedName>
</protein>
<comment type="caution">
    <text evidence="8">The sequence shown here is derived from an EMBL/GenBank/DDBJ whole genome shotgun (WGS) entry which is preliminary data.</text>
</comment>
<evidence type="ECO:0000256" key="1">
    <source>
        <dbReference type="ARBA" id="ARBA00022617"/>
    </source>
</evidence>
<dbReference type="InterPro" id="IPR036400">
    <property type="entry name" value="Cyt_B5-like_heme/steroid_sf"/>
</dbReference>
<evidence type="ECO:0000259" key="7">
    <source>
        <dbReference type="PROSITE" id="PS50255"/>
    </source>
</evidence>
<evidence type="ECO:0000313" key="8">
    <source>
        <dbReference type="EMBL" id="KAL1526624.1"/>
    </source>
</evidence>
<dbReference type="InterPro" id="IPR001810">
    <property type="entry name" value="F-box_dom"/>
</dbReference>
<evidence type="ECO:0000256" key="4">
    <source>
        <dbReference type="ARBA" id="ARBA00038168"/>
    </source>
</evidence>
<dbReference type="InterPro" id="IPR036047">
    <property type="entry name" value="F-box-like_dom_sf"/>
</dbReference>
<feature type="domain" description="Cytochrome b5 heme-binding" evidence="7">
    <location>
        <begin position="170"/>
        <end position="238"/>
    </location>
</feature>
<dbReference type="Gene3D" id="3.10.120.10">
    <property type="entry name" value="Cytochrome b5-like heme/steroid binding domain"/>
    <property type="match status" value="1"/>
</dbReference>